<dbReference type="SMART" id="SM00343">
    <property type="entry name" value="ZnF_C2HC"/>
    <property type="match status" value="1"/>
</dbReference>
<dbReference type="AlphaFoldDB" id="A0AAV5LJZ1"/>
<dbReference type="SUPFAM" id="SSF56672">
    <property type="entry name" value="DNA/RNA polymerases"/>
    <property type="match status" value="1"/>
</dbReference>
<name>A0AAV5LJZ1_9ROSI</name>
<sequence>MQPHNKRVKQKGKRRGVFINKVEAQERKVCHQKHEGEDCYKKRGACFKCGKSGHLARNCSEDQPDEKRQKVVRRVYALNEQVQGNLAMIRGEGTLSKTSNCYMRTKKMMQQGCIGYLAYIFENRSKLVSIEGIRVVEDFKDVFPRELPKLSPKREIEFMIDLLPGIAPISQPPYRMAPVKLIELEKQLQELLDKRFIRMSVSPWGAPVLFVKKKDASLRLCVDYRKLNQVIVKNKNPLPSVDDLSDQLQGAKAFSKIDLRSRYHQLRIKQDVVKIAFRTRYGHFEFLVMPFGLTNTLATFMDLMHRVLQPYLDKFVIVFIEAMLVYSPNEESHTRHSALVCKCLEKKNHMSN</sequence>
<keyword evidence="1" id="KW-0479">Metal-binding</keyword>
<gene>
    <name evidence="3" type="ORF">SLEP1_g45738</name>
</gene>
<comment type="caution">
    <text evidence="3">The sequence shown here is derived from an EMBL/GenBank/DDBJ whole genome shotgun (WGS) entry which is preliminary data.</text>
</comment>
<organism evidence="3 4">
    <name type="scientific">Rubroshorea leprosula</name>
    <dbReference type="NCBI Taxonomy" id="152421"/>
    <lineage>
        <taxon>Eukaryota</taxon>
        <taxon>Viridiplantae</taxon>
        <taxon>Streptophyta</taxon>
        <taxon>Embryophyta</taxon>
        <taxon>Tracheophyta</taxon>
        <taxon>Spermatophyta</taxon>
        <taxon>Magnoliopsida</taxon>
        <taxon>eudicotyledons</taxon>
        <taxon>Gunneridae</taxon>
        <taxon>Pentapetalae</taxon>
        <taxon>rosids</taxon>
        <taxon>malvids</taxon>
        <taxon>Malvales</taxon>
        <taxon>Dipterocarpaceae</taxon>
        <taxon>Rubroshorea</taxon>
    </lineage>
</organism>
<dbReference type="Gene3D" id="4.10.60.10">
    <property type="entry name" value="Zinc finger, CCHC-type"/>
    <property type="match status" value="1"/>
</dbReference>
<dbReference type="Gene3D" id="3.30.70.270">
    <property type="match status" value="1"/>
</dbReference>
<dbReference type="Proteomes" id="UP001054252">
    <property type="component" value="Unassembled WGS sequence"/>
</dbReference>
<evidence type="ECO:0000313" key="4">
    <source>
        <dbReference type="Proteomes" id="UP001054252"/>
    </source>
</evidence>
<dbReference type="InterPro" id="IPR000477">
    <property type="entry name" value="RT_dom"/>
</dbReference>
<evidence type="ECO:0000259" key="2">
    <source>
        <dbReference type="PROSITE" id="PS50158"/>
    </source>
</evidence>
<dbReference type="InterPro" id="IPR001878">
    <property type="entry name" value="Znf_CCHC"/>
</dbReference>
<evidence type="ECO:0000256" key="1">
    <source>
        <dbReference type="PROSITE-ProRule" id="PRU00047"/>
    </source>
</evidence>
<dbReference type="SUPFAM" id="SSF57756">
    <property type="entry name" value="Retrovirus zinc finger-like domains"/>
    <property type="match status" value="1"/>
</dbReference>
<reference evidence="3 4" key="1">
    <citation type="journal article" date="2021" name="Commun. Biol.">
        <title>The genome of Shorea leprosula (Dipterocarpaceae) highlights the ecological relevance of drought in aseasonal tropical rainforests.</title>
        <authorList>
            <person name="Ng K.K.S."/>
            <person name="Kobayashi M.J."/>
            <person name="Fawcett J.A."/>
            <person name="Hatakeyama M."/>
            <person name="Paape T."/>
            <person name="Ng C.H."/>
            <person name="Ang C.C."/>
            <person name="Tnah L.H."/>
            <person name="Lee C.T."/>
            <person name="Nishiyama T."/>
            <person name="Sese J."/>
            <person name="O'Brien M.J."/>
            <person name="Copetti D."/>
            <person name="Mohd Noor M.I."/>
            <person name="Ong R.C."/>
            <person name="Putra M."/>
            <person name="Sireger I.Z."/>
            <person name="Indrioko S."/>
            <person name="Kosugi Y."/>
            <person name="Izuno A."/>
            <person name="Isagi Y."/>
            <person name="Lee S.L."/>
            <person name="Shimizu K.K."/>
        </authorList>
    </citation>
    <scope>NUCLEOTIDE SEQUENCE [LARGE SCALE GENOMIC DNA]</scope>
    <source>
        <strain evidence="3">214</strain>
    </source>
</reference>
<accession>A0AAV5LJZ1</accession>
<keyword evidence="1" id="KW-0862">Zinc</keyword>
<dbReference type="PANTHER" id="PTHR24559:SF444">
    <property type="entry name" value="REVERSE TRANSCRIPTASE DOMAIN-CONTAINING PROTEIN"/>
    <property type="match status" value="1"/>
</dbReference>
<evidence type="ECO:0000313" key="3">
    <source>
        <dbReference type="EMBL" id="GKV37748.1"/>
    </source>
</evidence>
<dbReference type="Pfam" id="PF00078">
    <property type="entry name" value="RVT_1"/>
    <property type="match status" value="1"/>
</dbReference>
<dbReference type="InterPro" id="IPR043128">
    <property type="entry name" value="Rev_trsase/Diguanyl_cyclase"/>
</dbReference>
<proteinExistence type="predicted"/>
<keyword evidence="1" id="KW-0863">Zinc-finger</keyword>
<dbReference type="PROSITE" id="PS50158">
    <property type="entry name" value="ZF_CCHC"/>
    <property type="match status" value="1"/>
</dbReference>
<dbReference type="EMBL" id="BPVZ01000124">
    <property type="protein sequence ID" value="GKV37748.1"/>
    <property type="molecule type" value="Genomic_DNA"/>
</dbReference>
<feature type="domain" description="CCHC-type" evidence="2">
    <location>
        <begin position="46"/>
        <end position="61"/>
    </location>
</feature>
<dbReference type="Gene3D" id="3.10.10.10">
    <property type="entry name" value="HIV Type 1 Reverse Transcriptase, subunit A, domain 1"/>
    <property type="match status" value="1"/>
</dbReference>
<dbReference type="PANTHER" id="PTHR24559">
    <property type="entry name" value="TRANSPOSON TY3-I GAG-POL POLYPROTEIN"/>
    <property type="match status" value="1"/>
</dbReference>
<dbReference type="InterPro" id="IPR043502">
    <property type="entry name" value="DNA/RNA_pol_sf"/>
</dbReference>
<dbReference type="Pfam" id="PF00098">
    <property type="entry name" value="zf-CCHC"/>
    <property type="match status" value="1"/>
</dbReference>
<keyword evidence="4" id="KW-1185">Reference proteome</keyword>
<dbReference type="InterPro" id="IPR036875">
    <property type="entry name" value="Znf_CCHC_sf"/>
</dbReference>
<protein>
    <recommendedName>
        <fullName evidence="2">CCHC-type domain-containing protein</fullName>
    </recommendedName>
</protein>
<dbReference type="InterPro" id="IPR053134">
    <property type="entry name" value="RNA-dir_DNA_polymerase"/>
</dbReference>
<dbReference type="CDD" id="cd01647">
    <property type="entry name" value="RT_LTR"/>
    <property type="match status" value="1"/>
</dbReference>
<dbReference type="GO" id="GO:0003676">
    <property type="term" value="F:nucleic acid binding"/>
    <property type="evidence" value="ECO:0007669"/>
    <property type="project" value="InterPro"/>
</dbReference>
<dbReference type="GO" id="GO:0008270">
    <property type="term" value="F:zinc ion binding"/>
    <property type="evidence" value="ECO:0007669"/>
    <property type="project" value="UniProtKB-KW"/>
</dbReference>